<feature type="domain" description="Cytochrome b5 heme-binding" evidence="8">
    <location>
        <begin position="1"/>
        <end position="76"/>
    </location>
</feature>
<dbReference type="FunFam" id="3.10.120.10:FF:000002">
    <property type="entry name" value="Cytochrome b5 type B"/>
    <property type="match status" value="1"/>
</dbReference>
<proteinExistence type="inferred from homology"/>
<dbReference type="Proteomes" id="UP000184188">
    <property type="component" value="Unassembled WGS sequence"/>
</dbReference>
<evidence type="ECO:0000256" key="4">
    <source>
        <dbReference type="ARBA" id="ARBA00022723"/>
    </source>
</evidence>
<evidence type="ECO:0000256" key="3">
    <source>
        <dbReference type="ARBA" id="ARBA00022692"/>
    </source>
</evidence>
<dbReference type="AlphaFoldDB" id="A0A1L9SET1"/>
<dbReference type="STRING" id="1073090.A0A1L9SET1"/>
<comment type="similarity">
    <text evidence="7">Belongs to the cytochrome b5 family.</text>
</comment>
<accession>A0A1L9SET1</accession>
<dbReference type="GeneID" id="34615976"/>
<dbReference type="GO" id="GO:0020037">
    <property type="term" value="F:heme binding"/>
    <property type="evidence" value="ECO:0007669"/>
    <property type="project" value="TreeGrafter"/>
</dbReference>
<dbReference type="PRINTS" id="PR00363">
    <property type="entry name" value="CYTOCHROMEB5"/>
</dbReference>
<dbReference type="GO" id="GO:0046872">
    <property type="term" value="F:metal ion binding"/>
    <property type="evidence" value="ECO:0007669"/>
    <property type="project" value="UniProtKB-KW"/>
</dbReference>
<keyword evidence="6" id="KW-0472">Membrane</keyword>
<evidence type="ECO:0000256" key="2">
    <source>
        <dbReference type="ARBA" id="ARBA00022617"/>
    </source>
</evidence>
<dbReference type="InterPro" id="IPR036400">
    <property type="entry name" value="Cyt_B5-like_heme/steroid_sf"/>
</dbReference>
<organism evidence="9 10">
    <name type="scientific">Penicilliopsis zonata CBS 506.65</name>
    <dbReference type="NCBI Taxonomy" id="1073090"/>
    <lineage>
        <taxon>Eukaryota</taxon>
        <taxon>Fungi</taxon>
        <taxon>Dikarya</taxon>
        <taxon>Ascomycota</taxon>
        <taxon>Pezizomycotina</taxon>
        <taxon>Eurotiomycetes</taxon>
        <taxon>Eurotiomycetidae</taxon>
        <taxon>Eurotiales</taxon>
        <taxon>Aspergillaceae</taxon>
        <taxon>Penicilliopsis</taxon>
    </lineage>
</organism>
<evidence type="ECO:0000256" key="6">
    <source>
        <dbReference type="ARBA" id="ARBA00023136"/>
    </source>
</evidence>
<reference evidence="10" key="1">
    <citation type="journal article" date="2017" name="Genome Biol.">
        <title>Comparative genomics reveals high biological diversity and specific adaptations in the industrially and medically important fungal genus Aspergillus.</title>
        <authorList>
            <person name="de Vries R.P."/>
            <person name="Riley R."/>
            <person name="Wiebenga A."/>
            <person name="Aguilar-Osorio G."/>
            <person name="Amillis S."/>
            <person name="Uchima C.A."/>
            <person name="Anderluh G."/>
            <person name="Asadollahi M."/>
            <person name="Askin M."/>
            <person name="Barry K."/>
            <person name="Battaglia E."/>
            <person name="Bayram O."/>
            <person name="Benocci T."/>
            <person name="Braus-Stromeyer S.A."/>
            <person name="Caldana C."/>
            <person name="Canovas D."/>
            <person name="Cerqueira G.C."/>
            <person name="Chen F."/>
            <person name="Chen W."/>
            <person name="Choi C."/>
            <person name="Clum A."/>
            <person name="Dos Santos R.A."/>
            <person name="Damasio A.R."/>
            <person name="Diallinas G."/>
            <person name="Emri T."/>
            <person name="Fekete E."/>
            <person name="Flipphi M."/>
            <person name="Freyberg S."/>
            <person name="Gallo A."/>
            <person name="Gournas C."/>
            <person name="Habgood R."/>
            <person name="Hainaut M."/>
            <person name="Harispe M.L."/>
            <person name="Henrissat B."/>
            <person name="Hilden K.S."/>
            <person name="Hope R."/>
            <person name="Hossain A."/>
            <person name="Karabika E."/>
            <person name="Karaffa L."/>
            <person name="Karanyi Z."/>
            <person name="Krasevec N."/>
            <person name="Kuo A."/>
            <person name="Kusch H."/>
            <person name="LaButti K."/>
            <person name="Lagendijk E.L."/>
            <person name="Lapidus A."/>
            <person name="Levasseur A."/>
            <person name="Lindquist E."/>
            <person name="Lipzen A."/>
            <person name="Logrieco A.F."/>
            <person name="MacCabe A."/>
            <person name="Maekelae M.R."/>
            <person name="Malavazi I."/>
            <person name="Melin P."/>
            <person name="Meyer V."/>
            <person name="Mielnichuk N."/>
            <person name="Miskei M."/>
            <person name="Molnar A.P."/>
            <person name="Mule G."/>
            <person name="Ngan C.Y."/>
            <person name="Orejas M."/>
            <person name="Orosz E."/>
            <person name="Ouedraogo J.P."/>
            <person name="Overkamp K.M."/>
            <person name="Park H.-S."/>
            <person name="Perrone G."/>
            <person name="Piumi F."/>
            <person name="Punt P.J."/>
            <person name="Ram A.F."/>
            <person name="Ramon A."/>
            <person name="Rauscher S."/>
            <person name="Record E."/>
            <person name="Riano-Pachon D.M."/>
            <person name="Robert V."/>
            <person name="Roehrig J."/>
            <person name="Ruller R."/>
            <person name="Salamov A."/>
            <person name="Salih N.S."/>
            <person name="Samson R.A."/>
            <person name="Sandor E."/>
            <person name="Sanguinetti M."/>
            <person name="Schuetze T."/>
            <person name="Sepcic K."/>
            <person name="Shelest E."/>
            <person name="Sherlock G."/>
            <person name="Sophianopoulou V."/>
            <person name="Squina F.M."/>
            <person name="Sun H."/>
            <person name="Susca A."/>
            <person name="Todd R.B."/>
            <person name="Tsang A."/>
            <person name="Unkles S.E."/>
            <person name="van de Wiele N."/>
            <person name="van Rossen-Uffink D."/>
            <person name="Oliveira J.V."/>
            <person name="Vesth T.C."/>
            <person name="Visser J."/>
            <person name="Yu J.-H."/>
            <person name="Zhou M."/>
            <person name="Andersen M.R."/>
            <person name="Archer D.B."/>
            <person name="Baker S.E."/>
            <person name="Benoit I."/>
            <person name="Brakhage A.A."/>
            <person name="Braus G.H."/>
            <person name="Fischer R."/>
            <person name="Frisvad J.C."/>
            <person name="Goldman G.H."/>
            <person name="Houbraken J."/>
            <person name="Oakley B."/>
            <person name="Pocsi I."/>
            <person name="Scazzocchio C."/>
            <person name="Seiboth B."/>
            <person name="vanKuyk P.A."/>
            <person name="Wortman J."/>
            <person name="Dyer P.S."/>
            <person name="Grigoriev I.V."/>
        </authorList>
    </citation>
    <scope>NUCLEOTIDE SEQUENCE [LARGE SCALE GENOMIC DNA]</scope>
    <source>
        <strain evidence="10">CBS 506.65</strain>
    </source>
</reference>
<dbReference type="PANTHER" id="PTHR19359">
    <property type="entry name" value="CYTOCHROME B5"/>
    <property type="match status" value="1"/>
</dbReference>
<dbReference type="Gene3D" id="3.10.120.10">
    <property type="entry name" value="Cytochrome b5-like heme/steroid binding domain"/>
    <property type="match status" value="1"/>
</dbReference>
<keyword evidence="3" id="KW-0812">Transmembrane</keyword>
<evidence type="ECO:0000313" key="9">
    <source>
        <dbReference type="EMBL" id="OJJ45658.1"/>
    </source>
</evidence>
<keyword evidence="4" id="KW-0479">Metal-binding</keyword>
<dbReference type="RefSeq" id="XP_022580168.1">
    <property type="nucleotide sequence ID" value="XM_022729512.1"/>
</dbReference>
<sequence length="98" mass="10631">MEFTLEDVATHNSRESLYVIIHGKVYDVTGYADEHPGGADILMEVAGADGTDGFDDIGHSEGAKTTLEGLLVGRIKGNEAEEEVPLSLFDIYVHDDFC</sequence>
<dbReference type="SMART" id="SM01117">
    <property type="entry name" value="Cyt-b5"/>
    <property type="match status" value="1"/>
</dbReference>
<evidence type="ECO:0000259" key="8">
    <source>
        <dbReference type="PROSITE" id="PS50255"/>
    </source>
</evidence>
<dbReference type="Pfam" id="PF00173">
    <property type="entry name" value="Cyt-b5"/>
    <property type="match status" value="1"/>
</dbReference>
<evidence type="ECO:0000256" key="5">
    <source>
        <dbReference type="ARBA" id="ARBA00023004"/>
    </source>
</evidence>
<evidence type="ECO:0000313" key="10">
    <source>
        <dbReference type="Proteomes" id="UP000184188"/>
    </source>
</evidence>
<dbReference type="SUPFAM" id="SSF55856">
    <property type="entry name" value="Cytochrome b5-like heme/steroid binding domain"/>
    <property type="match status" value="1"/>
</dbReference>
<gene>
    <name evidence="9" type="ORF">ASPZODRAFT_68480</name>
</gene>
<dbReference type="EMBL" id="KV878344">
    <property type="protein sequence ID" value="OJJ45658.1"/>
    <property type="molecule type" value="Genomic_DNA"/>
</dbReference>
<keyword evidence="5" id="KW-0408">Iron</keyword>
<comment type="subcellular location">
    <subcellularLocation>
        <location evidence="1">Membrane</location>
    </subcellularLocation>
</comment>
<dbReference type="GO" id="GO:0016020">
    <property type="term" value="C:membrane"/>
    <property type="evidence" value="ECO:0007669"/>
    <property type="project" value="UniProtKB-SubCell"/>
</dbReference>
<keyword evidence="2" id="KW-0349">Heme</keyword>
<protein>
    <recommendedName>
        <fullName evidence="8">Cytochrome b5 heme-binding domain-containing protein</fullName>
    </recommendedName>
</protein>
<dbReference type="InterPro" id="IPR050668">
    <property type="entry name" value="Cytochrome_b5"/>
</dbReference>
<dbReference type="PROSITE" id="PS50255">
    <property type="entry name" value="CYTOCHROME_B5_2"/>
    <property type="match status" value="1"/>
</dbReference>
<dbReference type="PANTHER" id="PTHR19359:SF14">
    <property type="entry name" value="CYTOCHROME B5 A"/>
    <property type="match status" value="1"/>
</dbReference>
<dbReference type="OrthoDB" id="260519at2759"/>
<keyword evidence="10" id="KW-1185">Reference proteome</keyword>
<evidence type="ECO:0000256" key="1">
    <source>
        <dbReference type="ARBA" id="ARBA00004370"/>
    </source>
</evidence>
<dbReference type="InterPro" id="IPR001199">
    <property type="entry name" value="Cyt_B5-like_heme/steroid-bd"/>
</dbReference>
<name>A0A1L9SET1_9EURO</name>
<dbReference type="VEuPathDB" id="FungiDB:ASPZODRAFT_68480"/>
<evidence type="ECO:0000256" key="7">
    <source>
        <dbReference type="ARBA" id="ARBA00038168"/>
    </source>
</evidence>